<evidence type="ECO:0000313" key="1">
    <source>
        <dbReference type="EMBL" id="OIR14225.1"/>
    </source>
</evidence>
<proteinExistence type="predicted"/>
<sequence length="257" mass="27320">MKKLIIAFPIMLLATSIQAQTVGKKFQVLASVKSNTTVNQMGTEMEIPSTGDITTDFEVKSLAGKTVTLTSTLKRIAGGMTMMGNEQKFDSDDSATLNNPQLAEALKELNKPGDITVEIGKAVLYKDMSGLQSGEDVATYLFSPVDAASAKEGFAWSDSVSSAEGSKIVNKYTVSKVTKDEVTLIVISDNKTITTKQQNGMDLKVTMDGALNSTRIYDASNGLLKNATTTFSASGNTEVQGMTIPMTTKGSGTITIK</sequence>
<gene>
    <name evidence="1" type="ORF">GALL_46870</name>
</gene>
<dbReference type="AlphaFoldDB" id="A0A1J5T053"/>
<organism evidence="1">
    <name type="scientific">mine drainage metagenome</name>
    <dbReference type="NCBI Taxonomy" id="410659"/>
    <lineage>
        <taxon>unclassified sequences</taxon>
        <taxon>metagenomes</taxon>
        <taxon>ecological metagenomes</taxon>
    </lineage>
</organism>
<dbReference type="EMBL" id="MLJW01000012">
    <property type="protein sequence ID" value="OIR14225.1"/>
    <property type="molecule type" value="Genomic_DNA"/>
</dbReference>
<reference evidence="1" key="1">
    <citation type="submission" date="2016-10" db="EMBL/GenBank/DDBJ databases">
        <title>Sequence of Gallionella enrichment culture.</title>
        <authorList>
            <person name="Poehlein A."/>
            <person name="Muehling M."/>
            <person name="Daniel R."/>
        </authorList>
    </citation>
    <scope>NUCLEOTIDE SEQUENCE</scope>
</reference>
<accession>A0A1J5T053</accession>
<protein>
    <submittedName>
        <fullName evidence="1">Uncharacterized protein</fullName>
    </submittedName>
</protein>
<comment type="caution">
    <text evidence="1">The sequence shown here is derived from an EMBL/GenBank/DDBJ whole genome shotgun (WGS) entry which is preliminary data.</text>
</comment>
<name>A0A1J5T053_9ZZZZ</name>
<dbReference type="Pfam" id="PF19777">
    <property type="entry name" value="DUF6263"/>
    <property type="match status" value="1"/>
</dbReference>
<dbReference type="InterPro" id="IPR046230">
    <property type="entry name" value="DUF6263"/>
</dbReference>